<dbReference type="EMBL" id="CAFBNF010000255">
    <property type="protein sequence ID" value="CAB4958603.1"/>
    <property type="molecule type" value="Genomic_DNA"/>
</dbReference>
<evidence type="ECO:0000259" key="2">
    <source>
        <dbReference type="PROSITE" id="PS50853"/>
    </source>
</evidence>
<dbReference type="GO" id="GO:0005509">
    <property type="term" value="F:calcium ion binding"/>
    <property type="evidence" value="ECO:0007669"/>
    <property type="project" value="InterPro"/>
</dbReference>
<dbReference type="Gene3D" id="2.60.40.10">
    <property type="entry name" value="Immunoglobulins"/>
    <property type="match status" value="5"/>
</dbReference>
<feature type="domain" description="Fibronectin type-III" evidence="2">
    <location>
        <begin position="351"/>
        <end position="443"/>
    </location>
</feature>
<dbReference type="InterPro" id="IPR006644">
    <property type="entry name" value="Cadg"/>
</dbReference>
<dbReference type="GO" id="GO:0016020">
    <property type="term" value="C:membrane"/>
    <property type="evidence" value="ECO:0007669"/>
    <property type="project" value="InterPro"/>
</dbReference>
<proteinExistence type="predicted"/>
<accession>A0A6J7KUK1</accession>
<gene>
    <name evidence="3" type="ORF">UFOPK3773_01848</name>
</gene>
<feature type="domain" description="PKD" evidence="1">
    <location>
        <begin position="258"/>
        <end position="349"/>
    </location>
</feature>
<dbReference type="InterPro" id="IPR036116">
    <property type="entry name" value="FN3_sf"/>
</dbReference>
<reference evidence="3" key="1">
    <citation type="submission" date="2020-05" db="EMBL/GenBank/DDBJ databases">
        <authorList>
            <person name="Chiriac C."/>
            <person name="Salcher M."/>
            <person name="Ghai R."/>
            <person name="Kavagutti S V."/>
        </authorList>
    </citation>
    <scope>NUCLEOTIDE SEQUENCE</scope>
</reference>
<dbReference type="SUPFAM" id="SSF49313">
    <property type="entry name" value="Cadherin-like"/>
    <property type="match status" value="4"/>
</dbReference>
<dbReference type="InterPro" id="IPR013783">
    <property type="entry name" value="Ig-like_fold"/>
</dbReference>
<dbReference type="PANTHER" id="PTHR37494:SF1">
    <property type="entry name" value="STAPHYLOCOCCUS AUREUS SURFACE PROTEIN A"/>
    <property type="match status" value="1"/>
</dbReference>
<protein>
    <submittedName>
        <fullName evidence="3">Unannotated protein</fullName>
    </submittedName>
</protein>
<dbReference type="PROSITE" id="PS50093">
    <property type="entry name" value="PKD"/>
    <property type="match status" value="1"/>
</dbReference>
<evidence type="ECO:0000313" key="3">
    <source>
        <dbReference type="EMBL" id="CAB4958603.1"/>
    </source>
</evidence>
<dbReference type="SUPFAM" id="SSF49265">
    <property type="entry name" value="Fibronectin type III"/>
    <property type="match status" value="1"/>
</dbReference>
<evidence type="ECO:0000259" key="1">
    <source>
        <dbReference type="PROSITE" id="PS50093"/>
    </source>
</evidence>
<dbReference type="InterPro" id="IPR003961">
    <property type="entry name" value="FN3_dom"/>
</dbReference>
<name>A0A6J7KUK1_9ZZZZ</name>
<dbReference type="AlphaFoldDB" id="A0A6J7KUK1"/>
<organism evidence="3">
    <name type="scientific">freshwater metagenome</name>
    <dbReference type="NCBI Taxonomy" id="449393"/>
    <lineage>
        <taxon>unclassified sequences</taxon>
        <taxon>metagenomes</taxon>
        <taxon>ecological metagenomes</taxon>
    </lineage>
</organism>
<dbReference type="InterPro" id="IPR000601">
    <property type="entry name" value="PKD_dom"/>
</dbReference>
<dbReference type="Pfam" id="PF05345">
    <property type="entry name" value="He_PIG"/>
    <property type="match status" value="4"/>
</dbReference>
<dbReference type="PANTHER" id="PTHR37494">
    <property type="entry name" value="HEMAGGLUTININ"/>
    <property type="match status" value="1"/>
</dbReference>
<dbReference type="InterPro" id="IPR015919">
    <property type="entry name" value="Cadherin-like_sf"/>
</dbReference>
<dbReference type="PROSITE" id="PS50853">
    <property type="entry name" value="FN3"/>
    <property type="match status" value="1"/>
</dbReference>
<sequence>MSTGSLPVGTTGVAYSQTLTASGGTAPYTWSVATGTLAAGLSLEPSTGVISGSPTTAGQSDFTVKVIDSGSRSATRALSITVGTPVSVGTSSLPDGSTGSAYSQTLSASGGTGAYTWAVTAGALPTGLSLAAGTGVISGTPSASGTFNFTVRATDGASRTDSRGLSMVVDTPVSVSTASLPAGTTGQSYSQTLTATGGTGPYTWTISAGALPAGVSLGSDGSITGTPSATGTASFTVRAQDSASAAATRALSIVVTAPVSVTTTTLASGTLGTAYSRTVAATGGTGSYTWAVTAGSLPTGLSLGSGNGTISGTPTAAGTFTFTVRATDGASRTGSASLSITVAAALPGTFNKTSPTSGTSRVSRTLATLTWAASSGATSYEYCYDSSRNSVCNGTWVSVGANRTATISGLGSRLNYEWQVRAVNTGGTRLANNGTWWRFTSAT</sequence>
<dbReference type="SMART" id="SM00736">
    <property type="entry name" value="CADG"/>
    <property type="match status" value="2"/>
</dbReference>